<dbReference type="PANTHER" id="PTHR43777:SF1">
    <property type="entry name" value="MOLYBDENUM COFACTOR CYTIDYLYLTRANSFERASE"/>
    <property type="match status" value="1"/>
</dbReference>
<reference evidence="3" key="1">
    <citation type="submission" date="2022-05" db="EMBL/GenBank/DDBJ databases">
        <title>Brevundimonas albigilva TT17 genome sequence.</title>
        <authorList>
            <person name="Lee K."/>
            <person name="Son H."/>
        </authorList>
    </citation>
    <scope>NUCLEOTIDE SEQUENCE</scope>
    <source>
        <strain evidence="3">TT17</strain>
    </source>
</reference>
<keyword evidence="4" id="KW-1185">Reference proteome</keyword>
<sequence length="198" mass="20338">MSRHAIVLAAGAGRRFGGGKLVAPWRGEPLIRRPVRTALAARVADVVVVLGSGREAVATALQPLADARLRVVVADDWSTGMAASLQAGLRALPESATSVCILLGDMPGVPAGLVDALLDRIDAGAPAARPVHPDGPAHPVAFARSTFAQLMTLKGDAGARSVLQRLGGDLALVPIDDPGVVFDIDRPDDLDAAVSWVG</sequence>
<feature type="domain" description="MobA-like NTP transferase" evidence="2">
    <location>
        <begin position="5"/>
        <end position="166"/>
    </location>
</feature>
<evidence type="ECO:0000256" key="1">
    <source>
        <dbReference type="ARBA" id="ARBA00022842"/>
    </source>
</evidence>
<dbReference type="PANTHER" id="PTHR43777">
    <property type="entry name" value="MOLYBDENUM COFACTOR CYTIDYLYLTRANSFERASE"/>
    <property type="match status" value="1"/>
</dbReference>
<dbReference type="RefSeq" id="WP_250201278.1">
    <property type="nucleotide sequence ID" value="NZ_CP097649.1"/>
</dbReference>
<dbReference type="Gene3D" id="3.90.550.10">
    <property type="entry name" value="Spore Coat Polysaccharide Biosynthesis Protein SpsA, Chain A"/>
    <property type="match status" value="1"/>
</dbReference>
<dbReference type="InterPro" id="IPR029044">
    <property type="entry name" value="Nucleotide-diphossugar_trans"/>
</dbReference>
<dbReference type="CDD" id="cd04182">
    <property type="entry name" value="GT_2_like_f"/>
    <property type="match status" value="1"/>
</dbReference>
<proteinExistence type="predicted"/>
<evidence type="ECO:0000313" key="4">
    <source>
        <dbReference type="Proteomes" id="UP001055429"/>
    </source>
</evidence>
<dbReference type="EMBL" id="CP097649">
    <property type="protein sequence ID" value="URI13907.1"/>
    <property type="molecule type" value="Genomic_DNA"/>
</dbReference>
<evidence type="ECO:0000259" key="2">
    <source>
        <dbReference type="Pfam" id="PF12804"/>
    </source>
</evidence>
<gene>
    <name evidence="3" type="ORF">M8231_08650</name>
</gene>
<dbReference type="InterPro" id="IPR025877">
    <property type="entry name" value="MobA-like_NTP_Trfase"/>
</dbReference>
<dbReference type="Proteomes" id="UP001055429">
    <property type="component" value="Chromosome"/>
</dbReference>
<keyword evidence="1" id="KW-0460">Magnesium</keyword>
<dbReference type="Pfam" id="PF12804">
    <property type="entry name" value="NTP_transf_3"/>
    <property type="match status" value="1"/>
</dbReference>
<organism evidence="3 4">
    <name type="scientific">Brevundimonas albigilva</name>
    <dbReference type="NCBI Taxonomy" id="1312364"/>
    <lineage>
        <taxon>Bacteria</taxon>
        <taxon>Pseudomonadati</taxon>
        <taxon>Pseudomonadota</taxon>
        <taxon>Alphaproteobacteria</taxon>
        <taxon>Caulobacterales</taxon>
        <taxon>Caulobacteraceae</taxon>
        <taxon>Brevundimonas</taxon>
    </lineage>
</organism>
<accession>A0ABY4SGT6</accession>
<dbReference type="SUPFAM" id="SSF53448">
    <property type="entry name" value="Nucleotide-diphospho-sugar transferases"/>
    <property type="match status" value="1"/>
</dbReference>
<name>A0ABY4SGT6_9CAUL</name>
<protein>
    <submittedName>
        <fullName evidence="3">Nucleotidyltransferase family protein</fullName>
    </submittedName>
</protein>
<evidence type="ECO:0000313" key="3">
    <source>
        <dbReference type="EMBL" id="URI13907.1"/>
    </source>
</evidence>